<feature type="domain" description="ABC transporter" evidence="4">
    <location>
        <begin position="6"/>
        <end position="255"/>
    </location>
</feature>
<dbReference type="GO" id="GO:0016887">
    <property type="term" value="F:ATP hydrolysis activity"/>
    <property type="evidence" value="ECO:0007669"/>
    <property type="project" value="InterPro"/>
</dbReference>
<dbReference type="GO" id="GO:0055085">
    <property type="term" value="P:transmembrane transport"/>
    <property type="evidence" value="ECO:0007669"/>
    <property type="project" value="UniProtKB-ARBA"/>
</dbReference>
<dbReference type="RefSeq" id="WP_179757223.1">
    <property type="nucleotide sequence ID" value="NZ_JACCBU010000001.1"/>
</dbReference>
<proteinExistence type="predicted"/>
<dbReference type="InterPro" id="IPR027417">
    <property type="entry name" value="P-loop_NTPase"/>
</dbReference>
<keyword evidence="1" id="KW-0813">Transport</keyword>
<keyword evidence="6" id="KW-1185">Reference proteome</keyword>
<dbReference type="SMART" id="SM00382">
    <property type="entry name" value="AAA"/>
    <property type="match status" value="1"/>
</dbReference>
<dbReference type="InterPro" id="IPR050319">
    <property type="entry name" value="ABC_transp_ATP-bind"/>
</dbReference>
<dbReference type="PROSITE" id="PS50893">
    <property type="entry name" value="ABC_TRANSPORTER_2"/>
    <property type="match status" value="1"/>
</dbReference>
<dbReference type="Proteomes" id="UP000569914">
    <property type="component" value="Unassembled WGS sequence"/>
</dbReference>
<evidence type="ECO:0000256" key="3">
    <source>
        <dbReference type="ARBA" id="ARBA00022840"/>
    </source>
</evidence>
<dbReference type="PANTHER" id="PTHR43776:SF8">
    <property type="entry name" value="ABC TRANSPORTER, ATP-BINDING PROTEIN"/>
    <property type="match status" value="1"/>
</dbReference>
<evidence type="ECO:0000313" key="5">
    <source>
        <dbReference type="EMBL" id="NYE74714.1"/>
    </source>
</evidence>
<dbReference type="Gene3D" id="3.40.50.300">
    <property type="entry name" value="P-loop containing nucleotide triphosphate hydrolases"/>
    <property type="match status" value="1"/>
</dbReference>
<name>A0A7Y9LCD7_9ACTN</name>
<dbReference type="SUPFAM" id="SSF52540">
    <property type="entry name" value="P-loop containing nucleoside triphosphate hydrolases"/>
    <property type="match status" value="1"/>
</dbReference>
<evidence type="ECO:0000256" key="1">
    <source>
        <dbReference type="ARBA" id="ARBA00022448"/>
    </source>
</evidence>
<dbReference type="AlphaFoldDB" id="A0A7Y9LCD7"/>
<dbReference type="InterPro" id="IPR017871">
    <property type="entry name" value="ABC_transporter-like_CS"/>
</dbReference>
<dbReference type="Pfam" id="PF00005">
    <property type="entry name" value="ABC_tran"/>
    <property type="match status" value="1"/>
</dbReference>
<keyword evidence="2" id="KW-0547">Nucleotide-binding</keyword>
<gene>
    <name evidence="5" type="ORF">BKA15_006043</name>
</gene>
<accession>A0A7Y9LCD7</accession>
<dbReference type="GO" id="GO:0005524">
    <property type="term" value="F:ATP binding"/>
    <property type="evidence" value="ECO:0007669"/>
    <property type="project" value="UniProtKB-KW"/>
</dbReference>
<dbReference type="CDD" id="cd03257">
    <property type="entry name" value="ABC_NikE_OppD_transporters"/>
    <property type="match status" value="1"/>
</dbReference>
<dbReference type="InterPro" id="IPR003439">
    <property type="entry name" value="ABC_transporter-like_ATP-bd"/>
</dbReference>
<evidence type="ECO:0000256" key="2">
    <source>
        <dbReference type="ARBA" id="ARBA00022741"/>
    </source>
</evidence>
<dbReference type="PANTHER" id="PTHR43776">
    <property type="entry name" value="TRANSPORT ATP-BINDING PROTEIN"/>
    <property type="match status" value="1"/>
</dbReference>
<sequence>MSAPLLEIKDLTVSYQVGSNLLHRGGSRHRDVVRDVSLTVGRNQIFGLVGESGSGKTTVARTVLGLTAVRRGSVIFDGAELVGRRGFCVNQPRIQMIFQDPNNSLDPSMTVRQILAEPMIISRVVARSAIEEFSAELLATMDLPADALDRRPYQLSGGQRQRVGLARALATKPDLIVADECTSALDVTVQAHVLNLMMGLRETAGVSFLFISHNLGVIRHVADQVAVMRDGSVVEAAPAARLFAAPQHEYTRELLDSVPGFGDHE</sequence>
<protein>
    <submittedName>
        <fullName evidence="5">ABC-type glutathione transport system ATPase component</fullName>
    </submittedName>
</protein>
<evidence type="ECO:0000313" key="6">
    <source>
        <dbReference type="Proteomes" id="UP000569914"/>
    </source>
</evidence>
<dbReference type="EMBL" id="JACCBU010000001">
    <property type="protein sequence ID" value="NYE74714.1"/>
    <property type="molecule type" value="Genomic_DNA"/>
</dbReference>
<dbReference type="InterPro" id="IPR003593">
    <property type="entry name" value="AAA+_ATPase"/>
</dbReference>
<keyword evidence="3" id="KW-0067">ATP-binding</keyword>
<comment type="caution">
    <text evidence="5">The sequence shown here is derived from an EMBL/GenBank/DDBJ whole genome shotgun (WGS) entry which is preliminary data.</text>
</comment>
<evidence type="ECO:0000259" key="4">
    <source>
        <dbReference type="PROSITE" id="PS50893"/>
    </source>
</evidence>
<reference evidence="5 6" key="1">
    <citation type="submission" date="2020-07" db="EMBL/GenBank/DDBJ databases">
        <title>Sequencing the genomes of 1000 actinobacteria strains.</title>
        <authorList>
            <person name="Klenk H.-P."/>
        </authorList>
    </citation>
    <scope>NUCLEOTIDE SEQUENCE [LARGE SCALE GENOMIC DNA]</scope>
    <source>
        <strain evidence="5 6">DSM 22083</strain>
    </source>
</reference>
<organism evidence="5 6">
    <name type="scientific">Microlunatus parietis</name>
    <dbReference type="NCBI Taxonomy" id="682979"/>
    <lineage>
        <taxon>Bacteria</taxon>
        <taxon>Bacillati</taxon>
        <taxon>Actinomycetota</taxon>
        <taxon>Actinomycetes</taxon>
        <taxon>Propionibacteriales</taxon>
        <taxon>Propionibacteriaceae</taxon>
        <taxon>Microlunatus</taxon>
    </lineage>
</organism>
<dbReference type="PROSITE" id="PS00211">
    <property type="entry name" value="ABC_TRANSPORTER_1"/>
    <property type="match status" value="1"/>
</dbReference>